<name>A0A0L9VTU2_PHAAN</name>
<gene>
    <name evidence="1" type="ORF">LR48_Vigan11g139200</name>
</gene>
<reference evidence="2" key="1">
    <citation type="journal article" date="2015" name="Proc. Natl. Acad. Sci. U.S.A.">
        <title>Genome sequencing of adzuki bean (Vigna angularis) provides insight into high starch and low fat accumulation and domestication.</title>
        <authorList>
            <person name="Yang K."/>
            <person name="Tian Z."/>
            <person name="Chen C."/>
            <person name="Luo L."/>
            <person name="Zhao B."/>
            <person name="Wang Z."/>
            <person name="Yu L."/>
            <person name="Li Y."/>
            <person name="Sun Y."/>
            <person name="Li W."/>
            <person name="Chen Y."/>
            <person name="Li Y."/>
            <person name="Zhang Y."/>
            <person name="Ai D."/>
            <person name="Zhao J."/>
            <person name="Shang C."/>
            <person name="Ma Y."/>
            <person name="Wu B."/>
            <person name="Wang M."/>
            <person name="Gao L."/>
            <person name="Sun D."/>
            <person name="Zhang P."/>
            <person name="Guo F."/>
            <person name="Wang W."/>
            <person name="Li Y."/>
            <person name="Wang J."/>
            <person name="Varshney R.K."/>
            <person name="Wang J."/>
            <person name="Ling H.Q."/>
            <person name="Wan P."/>
        </authorList>
    </citation>
    <scope>NUCLEOTIDE SEQUENCE</scope>
    <source>
        <strain evidence="2">cv. Jingnong 6</strain>
    </source>
</reference>
<sequence>MKRCTKPNEKTRTSSNIILHSSSDLFSSSSHHPLELTASFSLLEPHAPNSEIFCGALKETVVFFCNTASLLQIIASFGCAKNHEGVLQAILP</sequence>
<evidence type="ECO:0000313" key="2">
    <source>
        <dbReference type="Proteomes" id="UP000053144"/>
    </source>
</evidence>
<dbReference type="Gramene" id="KOM58358">
    <property type="protein sequence ID" value="KOM58358"/>
    <property type="gene ID" value="LR48_Vigan11g139200"/>
</dbReference>
<evidence type="ECO:0000313" key="1">
    <source>
        <dbReference type="EMBL" id="KOM58358.1"/>
    </source>
</evidence>
<dbReference type="Proteomes" id="UP000053144">
    <property type="component" value="Chromosome 11"/>
</dbReference>
<organism evidence="1 2">
    <name type="scientific">Phaseolus angularis</name>
    <name type="common">Azuki bean</name>
    <name type="synonym">Vigna angularis</name>
    <dbReference type="NCBI Taxonomy" id="3914"/>
    <lineage>
        <taxon>Eukaryota</taxon>
        <taxon>Viridiplantae</taxon>
        <taxon>Streptophyta</taxon>
        <taxon>Embryophyta</taxon>
        <taxon>Tracheophyta</taxon>
        <taxon>Spermatophyta</taxon>
        <taxon>Magnoliopsida</taxon>
        <taxon>eudicotyledons</taxon>
        <taxon>Gunneridae</taxon>
        <taxon>Pentapetalae</taxon>
        <taxon>rosids</taxon>
        <taxon>fabids</taxon>
        <taxon>Fabales</taxon>
        <taxon>Fabaceae</taxon>
        <taxon>Papilionoideae</taxon>
        <taxon>50 kb inversion clade</taxon>
        <taxon>NPAAA clade</taxon>
        <taxon>indigoferoid/millettioid clade</taxon>
        <taxon>Phaseoleae</taxon>
        <taxon>Vigna</taxon>
    </lineage>
</organism>
<dbReference type="EMBL" id="CM003381">
    <property type="protein sequence ID" value="KOM58358.1"/>
    <property type="molecule type" value="Genomic_DNA"/>
</dbReference>
<proteinExistence type="predicted"/>
<accession>A0A0L9VTU2</accession>
<dbReference type="AlphaFoldDB" id="A0A0L9VTU2"/>
<protein>
    <submittedName>
        <fullName evidence="1">Uncharacterized protein</fullName>
    </submittedName>
</protein>